<protein>
    <submittedName>
        <fullName evidence="4">Pseudouridine synthase</fullName>
    </submittedName>
</protein>
<feature type="domain" description="Pseudouridine synthase RsuA/RluA-like" evidence="3">
    <location>
        <begin position="362"/>
        <end position="510"/>
    </location>
</feature>
<keyword evidence="5" id="KW-1185">Reference proteome</keyword>
<dbReference type="InterPro" id="IPR050188">
    <property type="entry name" value="RluA_PseudoU_synthase"/>
</dbReference>
<evidence type="ECO:0000313" key="5">
    <source>
        <dbReference type="Proteomes" id="UP001291309"/>
    </source>
</evidence>
<comment type="caution">
    <text evidence="4">The sequence shown here is derived from an EMBL/GenBank/DDBJ whole genome shotgun (WGS) entry which is preliminary data.</text>
</comment>
<dbReference type="Pfam" id="PF00849">
    <property type="entry name" value="PseudoU_synth_2"/>
    <property type="match status" value="1"/>
</dbReference>
<feature type="coiled-coil region" evidence="1">
    <location>
        <begin position="203"/>
        <end position="234"/>
    </location>
</feature>
<feature type="region of interest" description="Disordered" evidence="2">
    <location>
        <begin position="154"/>
        <end position="186"/>
    </location>
</feature>
<evidence type="ECO:0000313" key="4">
    <source>
        <dbReference type="EMBL" id="MDY7231013.1"/>
    </source>
</evidence>
<dbReference type="PANTHER" id="PTHR21600:SF89">
    <property type="entry name" value="RIBOSOMAL LARGE SUBUNIT PSEUDOURIDINE SYNTHASE A"/>
    <property type="match status" value="1"/>
</dbReference>
<organism evidence="4 5">
    <name type="scientific">Hyalangium rubrum</name>
    <dbReference type="NCBI Taxonomy" id="3103134"/>
    <lineage>
        <taxon>Bacteria</taxon>
        <taxon>Pseudomonadati</taxon>
        <taxon>Myxococcota</taxon>
        <taxon>Myxococcia</taxon>
        <taxon>Myxococcales</taxon>
        <taxon>Cystobacterineae</taxon>
        <taxon>Archangiaceae</taxon>
        <taxon>Hyalangium</taxon>
    </lineage>
</organism>
<dbReference type="PANTHER" id="PTHR21600">
    <property type="entry name" value="MITOCHONDRIAL RNA PSEUDOURIDINE SYNTHASE"/>
    <property type="match status" value="1"/>
</dbReference>
<dbReference type="InterPro" id="IPR020103">
    <property type="entry name" value="PsdUridine_synth_cat_dom_sf"/>
</dbReference>
<name>A0ABU5HDY0_9BACT</name>
<reference evidence="4 5" key="1">
    <citation type="submission" date="2023-12" db="EMBL/GenBank/DDBJ databases">
        <title>the genome sequence of Hyalangium sp. s54d21.</title>
        <authorList>
            <person name="Zhang X."/>
        </authorList>
    </citation>
    <scope>NUCLEOTIDE SEQUENCE [LARGE SCALE GENOMIC DNA]</scope>
    <source>
        <strain evidence="5">s54d21</strain>
    </source>
</reference>
<dbReference type="InterPro" id="IPR006145">
    <property type="entry name" value="PsdUridine_synth_RsuA/RluA"/>
</dbReference>
<dbReference type="Gene3D" id="3.30.2350.10">
    <property type="entry name" value="Pseudouridine synthase"/>
    <property type="match status" value="1"/>
</dbReference>
<keyword evidence="1" id="KW-0175">Coiled coil</keyword>
<sequence length="558" mass="62225">MHDVVTYFAPQPDPTEVPVRLASPFASGPPHPLARRAAEELQLRLRRGELAGGLDLRSLDEPGRGKMFGVLVVAAPDGRIGYLCGFSGMLGESWYADGFAPPLFDPVARDAFWPAGQAELDALDERHAELVDGAEPVVLRARLAELTARQAEAATELSTRHEANRRCRHDARGRLAEGTRGEDERREALHALGQESRADAAERRRLELAHQQEREALESALRAFDTRRAELEHLRAERSRQLWQQIAYSYVIPNARGEERTLGVMFAPEPPPGGAGDCAAPKLLGQAYRHQLKPLALAEFWWGAPPLTGGRQAGEYYPACRSKCGAVLPYMLEGLSVDLAPLPDTAAIPEDAPRVLYEDPWLLVVDKPCGLLSIPGRHDSLRDSVLVRLRRRYPEDAELLVMHPLEVDISGLLLVARDPETHAALQRQFARQEADKRYVAWLDGLLPGDQGTVELPLRADVEHRPRQRVDPLHGKRAITQWYVVRRTDTQTRVSLFPRTDRPHQLRVHAADPLGLGAPIVGDRLYGHDAARLMLHAEAVTFLHPRKNERLEFQSPAPF</sequence>
<dbReference type="EMBL" id="JAXIVS010000013">
    <property type="protein sequence ID" value="MDY7231013.1"/>
    <property type="molecule type" value="Genomic_DNA"/>
</dbReference>
<feature type="compositionally biased region" description="Basic and acidic residues" evidence="2">
    <location>
        <begin position="158"/>
        <end position="186"/>
    </location>
</feature>
<evidence type="ECO:0000259" key="3">
    <source>
        <dbReference type="Pfam" id="PF00849"/>
    </source>
</evidence>
<gene>
    <name evidence="4" type="ORF">SYV04_31790</name>
</gene>
<dbReference type="CDD" id="cd02869">
    <property type="entry name" value="PseudoU_synth_RluA_like"/>
    <property type="match status" value="1"/>
</dbReference>
<dbReference type="SUPFAM" id="SSF55120">
    <property type="entry name" value="Pseudouridine synthase"/>
    <property type="match status" value="1"/>
</dbReference>
<dbReference type="Proteomes" id="UP001291309">
    <property type="component" value="Unassembled WGS sequence"/>
</dbReference>
<evidence type="ECO:0000256" key="1">
    <source>
        <dbReference type="SAM" id="Coils"/>
    </source>
</evidence>
<proteinExistence type="predicted"/>
<evidence type="ECO:0000256" key="2">
    <source>
        <dbReference type="SAM" id="MobiDB-lite"/>
    </source>
</evidence>
<accession>A0ABU5HDY0</accession>